<dbReference type="PANTHER" id="PTHR12042:SF16">
    <property type="entry name" value="ALPHA-1,4-N-ACETYLGLUCOSAMINYLTRANSFERASE"/>
    <property type="match status" value="1"/>
</dbReference>
<dbReference type="SUPFAM" id="SSF53448">
    <property type="entry name" value="Nucleotide-diphospho-sugar transferases"/>
    <property type="match status" value="1"/>
</dbReference>
<evidence type="ECO:0000256" key="5">
    <source>
        <dbReference type="ARBA" id="ARBA00023034"/>
    </source>
</evidence>
<evidence type="ECO:0000256" key="2">
    <source>
        <dbReference type="ARBA" id="ARBA00009003"/>
    </source>
</evidence>
<dbReference type="GeneID" id="117346511"/>
<dbReference type="Proteomes" id="UP000515159">
    <property type="component" value="Chromosome 1"/>
</dbReference>
<dbReference type="InterPro" id="IPR007577">
    <property type="entry name" value="GlycoTrfase_DXD_sugar-bd_CS"/>
</dbReference>
<protein>
    <submittedName>
        <fullName evidence="9">Alpha-1,4-N-acetylglucosaminyltransferase-like isoform X1</fullName>
    </submittedName>
</protein>
<dbReference type="Gene3D" id="3.90.550.20">
    <property type="match status" value="1"/>
</dbReference>
<dbReference type="AlphaFoldDB" id="A0A6P8PB09"/>
<keyword evidence="4" id="KW-0808">Transferase</keyword>
<evidence type="ECO:0000313" key="8">
    <source>
        <dbReference type="Proteomes" id="UP000515159"/>
    </source>
</evidence>
<dbReference type="OrthoDB" id="407609at2759"/>
<dbReference type="Pfam" id="PF04572">
    <property type="entry name" value="Gb3_synth"/>
    <property type="match status" value="1"/>
</dbReference>
<name>A0A6P8PB09_GEOSA</name>
<dbReference type="PANTHER" id="PTHR12042">
    <property type="entry name" value="LACTOSYLCERAMIDE 4-ALPHA-GALACTOSYLTRANSFERASE ALPHA- 1,4-GALACTOSYLTRANSFERASE"/>
    <property type="match status" value="1"/>
</dbReference>
<dbReference type="InterPro" id="IPR007652">
    <property type="entry name" value="A1-4-GlycosylTfrase_dom"/>
</dbReference>
<dbReference type="Pfam" id="PF04488">
    <property type="entry name" value="Gly_transf_sug"/>
    <property type="match status" value="1"/>
</dbReference>
<gene>
    <name evidence="9" type="primary">LOC117346511</name>
</gene>
<dbReference type="GO" id="GO:0006493">
    <property type="term" value="P:protein O-linked glycosylation"/>
    <property type="evidence" value="ECO:0007669"/>
    <property type="project" value="TreeGrafter"/>
</dbReference>
<dbReference type="InParanoid" id="A0A6P8PB09"/>
<proteinExistence type="inferred from homology"/>
<sequence>MIPIYFCHRELLGLLFKSQIVLTDPSEPPLKTVHKFMQKQLTSNVSKPLSSDVIIKSNTGIFFVETTEKLEPSPLAVCAVESASQTYPDRTIYFFMKGLTKNMTITKSSFYKAIPLLSSMENVNILPLDLEEVVQDTPLYPWYQKVNPAKEQYWKHVSSDGFRLAVIWKYGGIYMDTDIVSLKPVQEINFLAVQDYQIVNSAILGFQKHHQFLWDCMEDFVKNYRGGIWGHQGPGLVTRMIERHCGMTVFKGTEDIICRDFSILNTQRFYPVPYQTWERYFQVWNPKDSFNNSYALHLWNFMNKNNKRVIIGSNSVVENLFMKRCPRTYELIIKHASRK</sequence>
<reference evidence="9" key="1">
    <citation type="submission" date="2025-08" db="UniProtKB">
        <authorList>
            <consortium name="RefSeq"/>
        </authorList>
    </citation>
    <scope>IDENTIFICATION</scope>
</reference>
<keyword evidence="3" id="KW-0328">Glycosyltransferase</keyword>
<comment type="subcellular location">
    <subcellularLocation>
        <location evidence="1">Golgi apparatus membrane</location>
        <topology evidence="1">Single-pass type II membrane protein</topology>
    </subcellularLocation>
</comment>
<keyword evidence="8" id="KW-1185">Reference proteome</keyword>
<keyword evidence="6" id="KW-0472">Membrane</keyword>
<evidence type="ECO:0000256" key="3">
    <source>
        <dbReference type="ARBA" id="ARBA00022676"/>
    </source>
</evidence>
<accession>A0A6P8PB09</accession>
<keyword evidence="5" id="KW-0333">Golgi apparatus</keyword>
<dbReference type="KEGG" id="gsh:117346511"/>
<dbReference type="InterPro" id="IPR051981">
    <property type="entry name" value="Glycosyltransf_32"/>
</dbReference>
<dbReference type="RefSeq" id="XP_033772088.1">
    <property type="nucleotide sequence ID" value="XM_033916197.1"/>
</dbReference>
<organism evidence="8 9">
    <name type="scientific">Geotrypetes seraphini</name>
    <name type="common">Gaboon caecilian</name>
    <name type="synonym">Caecilia seraphini</name>
    <dbReference type="NCBI Taxonomy" id="260995"/>
    <lineage>
        <taxon>Eukaryota</taxon>
        <taxon>Metazoa</taxon>
        <taxon>Chordata</taxon>
        <taxon>Craniata</taxon>
        <taxon>Vertebrata</taxon>
        <taxon>Euteleostomi</taxon>
        <taxon>Amphibia</taxon>
        <taxon>Gymnophiona</taxon>
        <taxon>Geotrypetes</taxon>
    </lineage>
</organism>
<dbReference type="GO" id="GO:0008375">
    <property type="term" value="F:acetylglucosaminyltransferase activity"/>
    <property type="evidence" value="ECO:0007669"/>
    <property type="project" value="TreeGrafter"/>
</dbReference>
<evidence type="ECO:0000256" key="6">
    <source>
        <dbReference type="ARBA" id="ARBA00023136"/>
    </source>
</evidence>
<dbReference type="InterPro" id="IPR029044">
    <property type="entry name" value="Nucleotide-diphossugar_trans"/>
</dbReference>
<comment type="similarity">
    <text evidence="2">Belongs to the glycosyltransferase 32 family.</text>
</comment>
<evidence type="ECO:0000256" key="1">
    <source>
        <dbReference type="ARBA" id="ARBA00004323"/>
    </source>
</evidence>
<evidence type="ECO:0000259" key="7">
    <source>
        <dbReference type="Pfam" id="PF04572"/>
    </source>
</evidence>
<dbReference type="GO" id="GO:0000139">
    <property type="term" value="C:Golgi membrane"/>
    <property type="evidence" value="ECO:0007669"/>
    <property type="project" value="UniProtKB-SubCell"/>
</dbReference>
<feature type="domain" description="Alpha 1,4-glycosyltransferase" evidence="7">
    <location>
        <begin position="206"/>
        <end position="331"/>
    </location>
</feature>
<evidence type="ECO:0000256" key="4">
    <source>
        <dbReference type="ARBA" id="ARBA00022679"/>
    </source>
</evidence>
<evidence type="ECO:0000313" key="9">
    <source>
        <dbReference type="RefSeq" id="XP_033772088.1"/>
    </source>
</evidence>